<evidence type="ECO:0000313" key="1">
    <source>
        <dbReference type="EMBL" id="MCW7555581.1"/>
    </source>
</evidence>
<protein>
    <submittedName>
        <fullName evidence="1">BREX-1 system adenine-specific DNA-methyltransferase PglX</fullName>
    </submittedName>
</protein>
<gene>
    <name evidence="1" type="ORF">NX722_23740</name>
</gene>
<organism evidence="1 2">
    <name type="scientific">Endozoicomonas gorgoniicola</name>
    <dbReference type="NCBI Taxonomy" id="1234144"/>
    <lineage>
        <taxon>Bacteria</taxon>
        <taxon>Pseudomonadati</taxon>
        <taxon>Pseudomonadota</taxon>
        <taxon>Gammaproteobacteria</taxon>
        <taxon>Oceanospirillales</taxon>
        <taxon>Endozoicomonadaceae</taxon>
        <taxon>Endozoicomonas</taxon>
    </lineage>
</organism>
<evidence type="ECO:0000313" key="2">
    <source>
        <dbReference type="Proteomes" id="UP001209854"/>
    </source>
</evidence>
<keyword evidence="2" id="KW-1185">Reference proteome</keyword>
<sequence length="59" mass="7076">MRVDYVQPLLGKYESLIKLLRDNIEAASSTSARKKMEKELTLRQNQQLELRKYDEQLRH</sequence>
<name>A0ABT3N1S5_9GAMM</name>
<dbReference type="EMBL" id="JAPFCC010000001">
    <property type="protein sequence ID" value="MCW7555581.1"/>
    <property type="molecule type" value="Genomic_DNA"/>
</dbReference>
<dbReference type="Proteomes" id="UP001209854">
    <property type="component" value="Unassembled WGS sequence"/>
</dbReference>
<accession>A0ABT3N1S5</accession>
<comment type="caution">
    <text evidence="1">The sequence shown here is derived from an EMBL/GenBank/DDBJ whole genome shotgun (WGS) entry which is preliminary data.</text>
</comment>
<reference evidence="1 2" key="1">
    <citation type="submission" date="2022-10" db="EMBL/GenBank/DDBJ databases">
        <title>High-quality genome sequences of two octocoral-associated bacteria, Endozoicomonas euniceicola EF212 and Endozoicomonas gorgoniicola PS125.</title>
        <authorList>
            <person name="Chiou Y.-J."/>
            <person name="Chen Y.-H."/>
        </authorList>
    </citation>
    <scope>NUCLEOTIDE SEQUENCE [LARGE SCALE GENOMIC DNA]</scope>
    <source>
        <strain evidence="1 2">PS125</strain>
    </source>
</reference>
<proteinExistence type="predicted"/>